<comment type="caution">
    <text evidence="1">The sequence shown here is derived from an EMBL/GenBank/DDBJ whole genome shotgun (WGS) entry which is preliminary data.</text>
</comment>
<gene>
    <name evidence="1" type="ORF">ACFOOQ_17905</name>
</gene>
<dbReference type="PIRSF" id="PIRSF028101">
    <property type="entry name" value="UCP028101"/>
    <property type="match status" value="1"/>
</dbReference>
<evidence type="ECO:0000313" key="1">
    <source>
        <dbReference type="EMBL" id="MFC3677433.1"/>
    </source>
</evidence>
<proteinExistence type="predicted"/>
<dbReference type="InterPro" id="IPR015943">
    <property type="entry name" value="WD40/YVTN_repeat-like_dom_sf"/>
</dbReference>
<name>A0ABV7VIX1_9PROT</name>
<dbReference type="Pfam" id="PF07433">
    <property type="entry name" value="DUF1513"/>
    <property type="match status" value="1"/>
</dbReference>
<dbReference type="EMBL" id="JBHRYJ010000004">
    <property type="protein sequence ID" value="MFC3677433.1"/>
    <property type="molecule type" value="Genomic_DNA"/>
</dbReference>
<protein>
    <submittedName>
        <fullName evidence="1">DUF1513 domain-containing protein</fullName>
    </submittedName>
</protein>
<evidence type="ECO:0000313" key="2">
    <source>
        <dbReference type="Proteomes" id="UP001595711"/>
    </source>
</evidence>
<sequence>MTAIPMNRRTLVASLIGGGLLLPRLAFANTPSERIFVNAYGSPQGFGFAAFGADGALRYTLPLPQRGHSFTQSPDARTGVAFARRPGSFARVFDLRSGTVQHEIAATEDRNFCGHGAYSADGRLLHATEVVASTGDGVLGIYDVRDGYRRIGEFATRGLDPHEILLMPDGRTLVVANGGILMRSDMPRLKLNIPDMAPSLVYLDSRDGSLTGEIKPARELHQLSTRHIAIDRHGRVAVAMQYEGPADDDVPLVALHDPGAGETGFRYLPMPRAEQTALRQYCGSAAIDRTGRYLAVSSPRGNRVLVWDLAADAMPMVASVPLGDVCGLGASGEAGGFVLSAGTGKREVWHQGSAQPRMLSATERRLQWDNHMMPVMI</sequence>
<dbReference type="InterPro" id="IPR008311">
    <property type="entry name" value="UCP028101"/>
</dbReference>
<dbReference type="Gene3D" id="2.130.10.10">
    <property type="entry name" value="YVTN repeat-like/Quinoprotein amine dehydrogenase"/>
    <property type="match status" value="1"/>
</dbReference>
<dbReference type="Proteomes" id="UP001595711">
    <property type="component" value="Unassembled WGS sequence"/>
</dbReference>
<dbReference type="RefSeq" id="WP_379728974.1">
    <property type="nucleotide sequence ID" value="NZ_JBHRYJ010000004.1"/>
</dbReference>
<dbReference type="InterPro" id="IPR011044">
    <property type="entry name" value="Quino_amine_DH_bsu"/>
</dbReference>
<keyword evidence="2" id="KW-1185">Reference proteome</keyword>
<reference evidence="2" key="1">
    <citation type="journal article" date="2019" name="Int. J. Syst. Evol. Microbiol.">
        <title>The Global Catalogue of Microorganisms (GCM) 10K type strain sequencing project: providing services to taxonomists for standard genome sequencing and annotation.</title>
        <authorList>
            <consortium name="The Broad Institute Genomics Platform"/>
            <consortium name="The Broad Institute Genome Sequencing Center for Infectious Disease"/>
            <person name="Wu L."/>
            <person name="Ma J."/>
        </authorList>
    </citation>
    <scope>NUCLEOTIDE SEQUENCE [LARGE SCALE GENOMIC DNA]</scope>
    <source>
        <strain evidence="2">KCTC 42182</strain>
    </source>
</reference>
<accession>A0ABV7VIX1</accession>
<organism evidence="1 2">
    <name type="scientific">Ferrovibrio xuzhouensis</name>
    <dbReference type="NCBI Taxonomy" id="1576914"/>
    <lineage>
        <taxon>Bacteria</taxon>
        <taxon>Pseudomonadati</taxon>
        <taxon>Pseudomonadota</taxon>
        <taxon>Alphaproteobacteria</taxon>
        <taxon>Rhodospirillales</taxon>
        <taxon>Rhodospirillaceae</taxon>
        <taxon>Ferrovibrio</taxon>
    </lineage>
</organism>
<dbReference type="SUPFAM" id="SSF50969">
    <property type="entry name" value="YVTN repeat-like/Quinoprotein amine dehydrogenase"/>
    <property type="match status" value="1"/>
</dbReference>